<evidence type="ECO:0000256" key="1">
    <source>
        <dbReference type="SAM" id="Phobius"/>
    </source>
</evidence>
<accession>A0A0F9D0H4</accession>
<reference evidence="2" key="1">
    <citation type="journal article" date="2015" name="Nature">
        <title>Complex archaea that bridge the gap between prokaryotes and eukaryotes.</title>
        <authorList>
            <person name="Spang A."/>
            <person name="Saw J.H."/>
            <person name="Jorgensen S.L."/>
            <person name="Zaremba-Niedzwiedzka K."/>
            <person name="Martijn J."/>
            <person name="Lind A.E."/>
            <person name="van Eijk R."/>
            <person name="Schleper C."/>
            <person name="Guy L."/>
            <person name="Ettema T.J."/>
        </authorList>
    </citation>
    <scope>NUCLEOTIDE SEQUENCE</scope>
</reference>
<gene>
    <name evidence="2" type="ORF">LCGC14_2604410</name>
</gene>
<comment type="caution">
    <text evidence="2">The sequence shown here is derived from an EMBL/GenBank/DDBJ whole genome shotgun (WGS) entry which is preliminary data.</text>
</comment>
<name>A0A0F9D0H4_9ZZZZ</name>
<sequence length="139" mass="14746">MYSDAVLFRVRLTFLMRVRSLVAVSVVVRLGIEMVVAGVVLYTLVRVLVGVPEPVFVSVTHRLGGLVSPSNGGGNSPARALSIIRRWVIEAIAPPVGYTIRGHLHFGAPAITVGAAQAVSSVGPGLVCRSSGWLQRAQY</sequence>
<feature type="non-terminal residue" evidence="2">
    <location>
        <position position="139"/>
    </location>
</feature>
<keyword evidence="1" id="KW-0812">Transmembrane</keyword>
<organism evidence="2">
    <name type="scientific">marine sediment metagenome</name>
    <dbReference type="NCBI Taxonomy" id="412755"/>
    <lineage>
        <taxon>unclassified sequences</taxon>
        <taxon>metagenomes</taxon>
        <taxon>ecological metagenomes</taxon>
    </lineage>
</organism>
<evidence type="ECO:0000313" key="2">
    <source>
        <dbReference type="EMBL" id="KKL05598.1"/>
    </source>
</evidence>
<protein>
    <submittedName>
        <fullName evidence="2">Uncharacterized protein</fullName>
    </submittedName>
</protein>
<dbReference type="AlphaFoldDB" id="A0A0F9D0H4"/>
<keyword evidence="1" id="KW-0472">Membrane</keyword>
<feature type="transmembrane region" description="Helical" evidence="1">
    <location>
        <begin position="21"/>
        <end position="45"/>
    </location>
</feature>
<keyword evidence="1" id="KW-1133">Transmembrane helix</keyword>
<proteinExistence type="predicted"/>
<dbReference type="EMBL" id="LAZR01044047">
    <property type="protein sequence ID" value="KKL05598.1"/>
    <property type="molecule type" value="Genomic_DNA"/>
</dbReference>